<proteinExistence type="predicted"/>
<dbReference type="STRING" id="35752.SAMN05421541_109171"/>
<gene>
    <name evidence="2" type="ORF">SAMN05421541_109171</name>
</gene>
<keyword evidence="1" id="KW-0472">Membrane</keyword>
<keyword evidence="1" id="KW-0812">Transmembrane</keyword>
<feature type="transmembrane region" description="Helical" evidence="1">
    <location>
        <begin position="38"/>
        <end position="54"/>
    </location>
</feature>
<keyword evidence="3" id="KW-1185">Reference proteome</keyword>
<evidence type="ECO:0000313" key="2">
    <source>
        <dbReference type="EMBL" id="SFF35754.1"/>
    </source>
</evidence>
<evidence type="ECO:0008006" key="4">
    <source>
        <dbReference type="Google" id="ProtNLM"/>
    </source>
</evidence>
<protein>
    <recommendedName>
        <fullName evidence="4">DUF3040 domain-containing protein</fullName>
    </recommendedName>
</protein>
<name>A0A1I2I0D2_9ACTN</name>
<dbReference type="EMBL" id="FONV01000009">
    <property type="protein sequence ID" value="SFF35754.1"/>
    <property type="molecule type" value="Genomic_DNA"/>
</dbReference>
<dbReference type="Pfam" id="PF11239">
    <property type="entry name" value="DUF3040"/>
    <property type="match status" value="1"/>
</dbReference>
<dbReference type="OrthoDB" id="3298670at2"/>
<sequence length="91" mass="9762">MTTLSTRDTRRQFEEIVGKLAAEDPSLARPVRMIPKRVLLSILAVAGALVWAGLSVLMVVWGAVGVAITCVTVAVAIGLGVYRQRRLSSNN</sequence>
<reference evidence="2 3" key="1">
    <citation type="submission" date="2016-10" db="EMBL/GenBank/DDBJ databases">
        <authorList>
            <person name="de Groot N.N."/>
        </authorList>
    </citation>
    <scope>NUCLEOTIDE SEQUENCE [LARGE SCALE GENOMIC DNA]</scope>
    <source>
        <strain evidence="2 3">DSM 43019</strain>
    </source>
</reference>
<dbReference type="RefSeq" id="WP_093617827.1">
    <property type="nucleotide sequence ID" value="NZ_BOMT01000053.1"/>
</dbReference>
<keyword evidence="1" id="KW-1133">Transmembrane helix</keyword>
<dbReference type="AlphaFoldDB" id="A0A1I2I0D2"/>
<organism evidence="2 3">
    <name type="scientific">Actinoplanes philippinensis</name>
    <dbReference type="NCBI Taxonomy" id="35752"/>
    <lineage>
        <taxon>Bacteria</taxon>
        <taxon>Bacillati</taxon>
        <taxon>Actinomycetota</taxon>
        <taxon>Actinomycetes</taxon>
        <taxon>Micromonosporales</taxon>
        <taxon>Micromonosporaceae</taxon>
        <taxon>Actinoplanes</taxon>
    </lineage>
</organism>
<dbReference type="Proteomes" id="UP000199645">
    <property type="component" value="Unassembled WGS sequence"/>
</dbReference>
<feature type="transmembrane region" description="Helical" evidence="1">
    <location>
        <begin position="60"/>
        <end position="82"/>
    </location>
</feature>
<accession>A0A1I2I0D2</accession>
<evidence type="ECO:0000313" key="3">
    <source>
        <dbReference type="Proteomes" id="UP000199645"/>
    </source>
</evidence>
<dbReference type="InterPro" id="IPR021401">
    <property type="entry name" value="DUF3040"/>
</dbReference>
<evidence type="ECO:0000256" key="1">
    <source>
        <dbReference type="SAM" id="Phobius"/>
    </source>
</evidence>